<dbReference type="CDD" id="cd11524">
    <property type="entry name" value="SYLF"/>
    <property type="match status" value="1"/>
</dbReference>
<dbReference type="RefSeq" id="WP_067756275.1">
    <property type="nucleotide sequence ID" value="NZ_LT907988.1"/>
</dbReference>
<evidence type="ECO:0000313" key="3">
    <source>
        <dbReference type="EMBL" id="SBT26475.1"/>
    </source>
</evidence>
<dbReference type="OrthoDB" id="198978at2"/>
<evidence type="ECO:0000313" key="5">
    <source>
        <dbReference type="Proteomes" id="UP000078558"/>
    </source>
</evidence>
<name>A0A1C3K4Z7_9BURK</name>
<feature type="domain" description="Ysc84 actin-binding" evidence="2">
    <location>
        <begin position="110"/>
        <end position="195"/>
    </location>
</feature>
<dbReference type="Proteomes" id="UP000078558">
    <property type="component" value="Chromosome I"/>
</dbReference>
<evidence type="ECO:0000259" key="2">
    <source>
        <dbReference type="Pfam" id="PF04366"/>
    </source>
</evidence>
<dbReference type="Pfam" id="PF04366">
    <property type="entry name" value="Ysc84"/>
    <property type="match status" value="1"/>
</dbReference>
<evidence type="ECO:0000256" key="1">
    <source>
        <dbReference type="SAM" id="SignalP"/>
    </source>
</evidence>
<dbReference type="EMBL" id="LT907988">
    <property type="protein sequence ID" value="SOE46760.1"/>
    <property type="molecule type" value="Genomic_DNA"/>
</dbReference>
<dbReference type="EMBL" id="FLRC01000033">
    <property type="protein sequence ID" value="SBT26475.1"/>
    <property type="molecule type" value="Genomic_DNA"/>
</dbReference>
<keyword evidence="1" id="KW-0732">Signal</keyword>
<protein>
    <submittedName>
        <fullName evidence="3">Putative lipoprotein</fullName>
    </submittedName>
</protein>
<sequence length="198" mass="20483">MTKITHILNRRTAAAATLALAGLAMAGCTVNNHEARSTPTEQRAEINSAADGALSRLYTAAPESKQLVRDAKGVLIFPQVLGASFIVGGEYGNGVLRVGGRNDSYYSVASGSLGFQAGAQSQATILLFMTDEALQKFRNSKGWTIGADANVVVAKIGANGHIDSNTARQPVVGFVLNNAGLAGGVSIQGSKITPEPNL</sequence>
<evidence type="ECO:0000313" key="4">
    <source>
        <dbReference type="EMBL" id="SOE46760.1"/>
    </source>
</evidence>
<reference evidence="4 5" key="2">
    <citation type="submission" date="2017-08" db="EMBL/GenBank/DDBJ databases">
        <authorList>
            <person name="de Groot N.N."/>
        </authorList>
    </citation>
    <scope>NUCLEOTIDE SEQUENCE [LARGE SCALE GENOMIC DNA]</scope>
    <source>
        <strain evidence="4">Orrdi1</strain>
    </source>
</reference>
<reference evidence="3 5" key="1">
    <citation type="submission" date="2016-06" db="EMBL/GenBank/DDBJ databases">
        <authorList>
            <person name="Kjaerup R.B."/>
            <person name="Dalgaard T.S."/>
            <person name="Juul-Madsen H.R."/>
        </authorList>
    </citation>
    <scope>NUCLEOTIDE SEQUENCE [LARGE SCALE GENOMIC DNA]</scope>
    <source>
        <strain evidence="3">Orrdi1</strain>
    </source>
</reference>
<feature type="signal peptide" evidence="1">
    <location>
        <begin position="1"/>
        <end position="26"/>
    </location>
</feature>
<proteinExistence type="predicted"/>
<dbReference type="STRING" id="1851544.ODI_04248"/>
<feature type="chain" id="PRO_5015062661" evidence="1">
    <location>
        <begin position="27"/>
        <end position="198"/>
    </location>
</feature>
<keyword evidence="3" id="KW-0449">Lipoprotein</keyword>
<keyword evidence="5" id="KW-1185">Reference proteome</keyword>
<accession>A0A1C3K4Z7</accession>
<organism evidence="3 5">
    <name type="scientific">Orrella dioscoreae</name>
    <dbReference type="NCBI Taxonomy" id="1851544"/>
    <lineage>
        <taxon>Bacteria</taxon>
        <taxon>Pseudomonadati</taxon>
        <taxon>Pseudomonadota</taxon>
        <taxon>Betaproteobacteria</taxon>
        <taxon>Burkholderiales</taxon>
        <taxon>Alcaligenaceae</taxon>
        <taxon>Orrella</taxon>
    </lineage>
</organism>
<gene>
    <name evidence="3" type="ORF">ODI_04248</name>
    <name evidence="4" type="ORF">ODI_R0450</name>
</gene>
<dbReference type="PROSITE" id="PS51257">
    <property type="entry name" value="PROKAR_LIPOPROTEIN"/>
    <property type="match status" value="1"/>
</dbReference>
<dbReference type="AlphaFoldDB" id="A0A1C3K4Z7"/>
<dbReference type="InterPro" id="IPR007461">
    <property type="entry name" value="Ysc84_actin-binding"/>
</dbReference>
<dbReference type="KEGG" id="odi:ODI_R0450"/>